<evidence type="ECO:0000313" key="4">
    <source>
        <dbReference type="EMBL" id="KAK9883096.1"/>
    </source>
</evidence>
<evidence type="ECO:0000256" key="2">
    <source>
        <dbReference type="SAM" id="MobiDB-lite"/>
    </source>
</evidence>
<feature type="domain" description="Rho-GAP" evidence="3">
    <location>
        <begin position="236"/>
        <end position="415"/>
    </location>
</feature>
<evidence type="ECO:0000259" key="3">
    <source>
        <dbReference type="PROSITE" id="PS50238"/>
    </source>
</evidence>
<dbReference type="Gene3D" id="2.30.29.30">
    <property type="entry name" value="Pleckstrin-homology domain (PH domain)/Phosphotyrosine-binding domain (PTB)"/>
    <property type="match status" value="1"/>
</dbReference>
<reference evidence="4 5" key="1">
    <citation type="submission" date="2023-03" db="EMBL/GenBank/DDBJ databases">
        <title>Genome insight into feeding habits of ladybird beetles.</title>
        <authorList>
            <person name="Li H.-S."/>
            <person name="Huang Y.-H."/>
            <person name="Pang H."/>
        </authorList>
    </citation>
    <scope>NUCLEOTIDE SEQUENCE [LARGE SCALE GENOMIC DNA]</scope>
    <source>
        <strain evidence="4">SYSU_2023b</strain>
        <tissue evidence="4">Whole body</tissue>
    </source>
</reference>
<dbReference type="EMBL" id="JARQZJ010000091">
    <property type="protein sequence ID" value="KAK9883096.1"/>
    <property type="molecule type" value="Genomic_DNA"/>
</dbReference>
<dbReference type="Proteomes" id="UP001431783">
    <property type="component" value="Unassembled WGS sequence"/>
</dbReference>
<accession>A0AAW1UTE6</accession>
<dbReference type="SUPFAM" id="SSF50729">
    <property type="entry name" value="PH domain-like"/>
    <property type="match status" value="1"/>
</dbReference>
<protein>
    <recommendedName>
        <fullName evidence="3">Rho-GAP domain-containing protein</fullName>
    </recommendedName>
</protein>
<dbReference type="PANTHER" id="PTHR23179:SF3">
    <property type="entry name" value="RHO GTPASE-ACTIVATING PROTEIN 20"/>
    <property type="match status" value="1"/>
</dbReference>
<dbReference type="PANTHER" id="PTHR23179">
    <property type="entry name" value="T-CELL ACTIVATION RHO GTPASE ACTIVATING PROTEIN-RELATED"/>
    <property type="match status" value="1"/>
</dbReference>
<dbReference type="InterPro" id="IPR011993">
    <property type="entry name" value="PH-like_dom_sf"/>
</dbReference>
<dbReference type="SUPFAM" id="SSF48350">
    <property type="entry name" value="GTPase activation domain, GAP"/>
    <property type="match status" value="1"/>
</dbReference>
<dbReference type="Pfam" id="PF22286">
    <property type="entry name" value="RHG20_PH"/>
    <property type="match status" value="1"/>
</dbReference>
<dbReference type="Pfam" id="PF00620">
    <property type="entry name" value="RhoGAP"/>
    <property type="match status" value="1"/>
</dbReference>
<proteinExistence type="predicted"/>
<dbReference type="GO" id="GO:0007165">
    <property type="term" value="P:signal transduction"/>
    <property type="evidence" value="ECO:0007669"/>
    <property type="project" value="InterPro"/>
</dbReference>
<organism evidence="4 5">
    <name type="scientific">Henosepilachna vigintioctopunctata</name>
    <dbReference type="NCBI Taxonomy" id="420089"/>
    <lineage>
        <taxon>Eukaryota</taxon>
        <taxon>Metazoa</taxon>
        <taxon>Ecdysozoa</taxon>
        <taxon>Arthropoda</taxon>
        <taxon>Hexapoda</taxon>
        <taxon>Insecta</taxon>
        <taxon>Pterygota</taxon>
        <taxon>Neoptera</taxon>
        <taxon>Endopterygota</taxon>
        <taxon>Coleoptera</taxon>
        <taxon>Polyphaga</taxon>
        <taxon>Cucujiformia</taxon>
        <taxon>Coccinelloidea</taxon>
        <taxon>Coccinellidae</taxon>
        <taxon>Epilachninae</taxon>
        <taxon>Epilachnini</taxon>
        <taxon>Henosepilachna</taxon>
    </lineage>
</organism>
<comment type="caution">
    <text evidence="4">The sequence shown here is derived from an EMBL/GenBank/DDBJ whole genome shotgun (WGS) entry which is preliminary data.</text>
</comment>
<keyword evidence="1" id="KW-0343">GTPase activation</keyword>
<dbReference type="AlphaFoldDB" id="A0AAW1UTE6"/>
<evidence type="ECO:0000256" key="1">
    <source>
        <dbReference type="ARBA" id="ARBA00022468"/>
    </source>
</evidence>
<dbReference type="GO" id="GO:0005096">
    <property type="term" value="F:GTPase activator activity"/>
    <property type="evidence" value="ECO:0007669"/>
    <property type="project" value="UniProtKB-KW"/>
</dbReference>
<evidence type="ECO:0000313" key="5">
    <source>
        <dbReference type="Proteomes" id="UP001431783"/>
    </source>
</evidence>
<dbReference type="InterPro" id="IPR008936">
    <property type="entry name" value="Rho_GTPase_activation_prot"/>
</dbReference>
<dbReference type="SMART" id="SM00324">
    <property type="entry name" value="RhoGAP"/>
    <property type="match status" value="1"/>
</dbReference>
<dbReference type="Gene3D" id="1.10.555.10">
    <property type="entry name" value="Rho GTPase activation protein"/>
    <property type="match status" value="1"/>
</dbReference>
<sequence length="567" mass="63606">MFIMEAPCAMAPSNIPLNAKPRHLFLFNDVLLVAKPRSPGTFKLKERVRVSEIWLHRHQESETGFLLGWPSPARTYLVSFCTQAARDSWWRELKQALSTQLRLEPPTTNIKVIFRDPLSGTECSKTVGVRPETSSGEATRLTLDETGNQDCNFTLYARDRDSAPCPLTGYERPHSIQLARIRQSMCAEEGFDLTHCNNNRVPSDIVFELKPNIKPPPRKSHLKLFRTKSGSRIFGVCLSRLCTNNSLPPVITACLKALFVKGPHVQGIFRRCASARALRELRERIDSQAPGIIEELSNNTHGLLLAALLKEFLRSLPQPLLAGNTQEWLFVGTNGRIDKLRKLITQLPSENYLLLTNIICVLYNIAKKAKYNLMSAANLAVCVGPSLLWESNANSPMRTLPTLIETLITQCQVLFGTQIVSLLGDVQNDSGAEESDSLHSLGLSLDSAELSKDQKSLSRDSGLTLSEDDRESPGLNLRSYPFQRQDWSRQAARMRSLDNTWVEEDEAFCTSNESLCSPPIPPRRHLPLRHLPQMYLPPLYRPPPPPPPTYATARLMLVTDSESESYV</sequence>
<keyword evidence="5" id="KW-1185">Reference proteome</keyword>
<name>A0AAW1UTE6_9CUCU</name>
<dbReference type="InterPro" id="IPR000198">
    <property type="entry name" value="RhoGAP_dom"/>
</dbReference>
<gene>
    <name evidence="4" type="ORF">WA026_001298</name>
</gene>
<feature type="region of interest" description="Disordered" evidence="2">
    <location>
        <begin position="452"/>
        <end position="477"/>
    </location>
</feature>
<dbReference type="InterPro" id="IPR047887">
    <property type="entry name" value="ARHGAP20_PH"/>
</dbReference>
<dbReference type="PROSITE" id="PS50238">
    <property type="entry name" value="RHOGAP"/>
    <property type="match status" value="1"/>
</dbReference>